<accession>A0AAE9YYZ5</accession>
<gene>
    <name evidence="1" type="ORF">SG34_020580</name>
</gene>
<dbReference type="EMBL" id="CP059733">
    <property type="protein sequence ID" value="WDE03756.1"/>
    <property type="molecule type" value="Genomic_DNA"/>
</dbReference>
<dbReference type="Proteomes" id="UP000032352">
    <property type="component" value="Chromosome"/>
</dbReference>
<keyword evidence="2" id="KW-1185">Reference proteome</keyword>
<evidence type="ECO:0000313" key="1">
    <source>
        <dbReference type="EMBL" id="WDE03756.1"/>
    </source>
</evidence>
<evidence type="ECO:0000313" key="2">
    <source>
        <dbReference type="Proteomes" id="UP000032352"/>
    </source>
</evidence>
<reference evidence="1 2" key="1">
    <citation type="journal article" date="2015" name="Genome Announc.">
        <title>Draft Genome Sequences of Marine Isolates of Thalassomonas viridans and Thalassomonas actiniarum.</title>
        <authorList>
            <person name="Olonade I."/>
            <person name="van Zyl L.J."/>
            <person name="Trindade M."/>
        </authorList>
    </citation>
    <scope>NUCLEOTIDE SEQUENCE [LARGE SCALE GENOMIC DNA]</scope>
    <source>
        <strain evidence="1 2">XOM25</strain>
    </source>
</reference>
<reference evidence="1 2" key="2">
    <citation type="journal article" date="2022" name="Mar. Drugs">
        <title>Bioassay-Guided Fractionation Leads to the Detection of Cholic Acid Generated by the Rare Thalassomonas sp.</title>
        <authorList>
            <person name="Pheiffer F."/>
            <person name="Schneider Y.K."/>
            <person name="Hansen E.H."/>
            <person name="Andersen J.H."/>
            <person name="Isaksson J."/>
            <person name="Busche T."/>
            <person name="R C."/>
            <person name="Kalinowski J."/>
            <person name="Zyl L.V."/>
            <person name="Trindade M."/>
        </authorList>
    </citation>
    <scope>NUCLEOTIDE SEQUENCE [LARGE SCALE GENOMIC DNA]</scope>
    <source>
        <strain evidence="1 2">XOM25</strain>
    </source>
</reference>
<dbReference type="RefSeq" id="WP_084723711.1">
    <property type="nucleotide sequence ID" value="NZ_CP059733.1"/>
</dbReference>
<name>A0AAE9YYZ5_9GAMM</name>
<sequence>MANNRPTRVDPFRPLLISEVEKTTNQSWANKLKSEHYVEKGQVEGPRGGITPQMLTQKKSQLRKVNEVRTPFAENLMIKRDGDHAVHATGAEFTDFAVKTRQHLRQIAETKSGQQLFTALDQDITGKRINHKVHIQDAGSQFGLREGSRTLNAQHSVSTELDLGGVKLDWPGQGAGSVVSHHTDITQRWGNKTLFSAQDKSAKEFEGGLGMSGALALGHELIHSAHGAQGFRATGLTPGGVKKEEANTVGPADGSSPFTNMPTENALRREMTNNVFKGGGIVKSMGVRTTYGGKPL</sequence>
<dbReference type="Pfam" id="PF14891">
    <property type="entry name" value="Peptidase_M91"/>
    <property type="match status" value="1"/>
</dbReference>
<proteinExistence type="predicted"/>
<dbReference type="AlphaFoldDB" id="A0AAE9YYZ5"/>
<dbReference type="KEGG" id="tvd:SG34_020580"/>
<dbReference type="InterPro" id="IPR028208">
    <property type="entry name" value="Effector_pro_NleD-like"/>
</dbReference>
<organism evidence="1 2">
    <name type="scientific">Thalassomonas viridans</name>
    <dbReference type="NCBI Taxonomy" id="137584"/>
    <lineage>
        <taxon>Bacteria</taxon>
        <taxon>Pseudomonadati</taxon>
        <taxon>Pseudomonadota</taxon>
        <taxon>Gammaproteobacteria</taxon>
        <taxon>Alteromonadales</taxon>
        <taxon>Colwelliaceae</taxon>
        <taxon>Thalassomonas</taxon>
    </lineage>
</organism>
<protein>
    <submittedName>
        <fullName evidence="1">Uncharacterized protein</fullName>
    </submittedName>
</protein>